<feature type="region of interest" description="Disordered" evidence="1">
    <location>
        <begin position="259"/>
        <end position="286"/>
    </location>
</feature>
<organism evidence="2 3">
    <name type="scientific">Tetrahymena thermophila (strain SB210)</name>
    <dbReference type="NCBI Taxonomy" id="312017"/>
    <lineage>
        <taxon>Eukaryota</taxon>
        <taxon>Sar</taxon>
        <taxon>Alveolata</taxon>
        <taxon>Ciliophora</taxon>
        <taxon>Intramacronucleata</taxon>
        <taxon>Oligohymenophorea</taxon>
        <taxon>Hymenostomatida</taxon>
        <taxon>Tetrahymenina</taxon>
        <taxon>Tetrahymenidae</taxon>
        <taxon>Tetrahymena</taxon>
    </lineage>
</organism>
<protein>
    <submittedName>
        <fullName evidence="2">Sperm-tail PG-rich repeat protein</fullName>
    </submittedName>
</protein>
<dbReference type="EMBL" id="GG662684">
    <property type="protein sequence ID" value="EWS74154.1"/>
    <property type="molecule type" value="Genomic_DNA"/>
</dbReference>
<dbReference type="InParanoid" id="W7XJH0"/>
<gene>
    <name evidence="2" type="ORF">TTHERM_001081739</name>
</gene>
<proteinExistence type="predicted"/>
<dbReference type="Pfam" id="PF07004">
    <property type="entry name" value="SHIPPO-rpt"/>
    <property type="match status" value="1"/>
</dbReference>
<feature type="compositionally biased region" description="Polar residues" evidence="1">
    <location>
        <begin position="276"/>
        <end position="286"/>
    </location>
</feature>
<accession>W7XJH0</accession>
<reference evidence="3" key="1">
    <citation type="journal article" date="2006" name="PLoS Biol.">
        <title>Macronuclear genome sequence of the ciliate Tetrahymena thermophila, a model eukaryote.</title>
        <authorList>
            <person name="Eisen J.A."/>
            <person name="Coyne R.S."/>
            <person name="Wu M."/>
            <person name="Wu D."/>
            <person name="Thiagarajan M."/>
            <person name="Wortman J.R."/>
            <person name="Badger J.H."/>
            <person name="Ren Q."/>
            <person name="Amedeo P."/>
            <person name="Jones K.M."/>
            <person name="Tallon L.J."/>
            <person name="Delcher A.L."/>
            <person name="Salzberg S.L."/>
            <person name="Silva J.C."/>
            <person name="Haas B.J."/>
            <person name="Majoros W.H."/>
            <person name="Farzad M."/>
            <person name="Carlton J.M."/>
            <person name="Smith R.K. Jr."/>
            <person name="Garg J."/>
            <person name="Pearlman R.E."/>
            <person name="Karrer K.M."/>
            <person name="Sun L."/>
            <person name="Manning G."/>
            <person name="Elde N.C."/>
            <person name="Turkewitz A.P."/>
            <person name="Asai D.J."/>
            <person name="Wilkes D.E."/>
            <person name="Wang Y."/>
            <person name="Cai H."/>
            <person name="Collins K."/>
            <person name="Stewart B.A."/>
            <person name="Lee S.R."/>
            <person name="Wilamowska K."/>
            <person name="Weinberg Z."/>
            <person name="Ruzzo W.L."/>
            <person name="Wloga D."/>
            <person name="Gaertig J."/>
            <person name="Frankel J."/>
            <person name="Tsao C.-C."/>
            <person name="Gorovsky M.A."/>
            <person name="Keeling P.J."/>
            <person name="Waller R.F."/>
            <person name="Patron N.J."/>
            <person name="Cherry J.M."/>
            <person name="Stover N.A."/>
            <person name="Krieger C.J."/>
            <person name="del Toro C."/>
            <person name="Ryder H.F."/>
            <person name="Williamson S.C."/>
            <person name="Barbeau R.A."/>
            <person name="Hamilton E.P."/>
            <person name="Orias E."/>
        </authorList>
    </citation>
    <scope>NUCLEOTIDE SEQUENCE [LARGE SCALE GENOMIC DNA]</scope>
    <source>
        <strain evidence="3">SB210</strain>
    </source>
</reference>
<evidence type="ECO:0000313" key="3">
    <source>
        <dbReference type="Proteomes" id="UP000009168"/>
    </source>
</evidence>
<evidence type="ECO:0000313" key="2">
    <source>
        <dbReference type="EMBL" id="EWS74154.1"/>
    </source>
</evidence>
<dbReference type="GeneID" id="24441644"/>
<dbReference type="Proteomes" id="UP000009168">
    <property type="component" value="Unassembled WGS sequence"/>
</dbReference>
<evidence type="ECO:0000256" key="1">
    <source>
        <dbReference type="SAM" id="MobiDB-lite"/>
    </source>
</evidence>
<sequence length="286" mass="32626">MSDTKYNSSLYEGNLKLNHEVINNSNTKQLYSFTKAKRFIYQKPACAQAFYDLPNVKDKRSALMGSGQKVPISNADKTIPSPQDYIIKSYFEDSLQKQRGVSFKNGRDKTKFGNMFNNQGAPGVGQYLIKSDFEKLANKGYTMMSKNQTQSMWNIKAPYPGPGSYNQINPIDPKQIVLSTMKKYQGYAIPHSKRFSNQRCSTPGPGQYNDEKQKQVGQYINSRQRSISGTRFTTENRNVFQISKQPMPGPGSYRVYTEFGDGDYDRPKSQFRMRRTYSTPSVQATQ</sequence>
<dbReference type="InterPro" id="IPR010736">
    <property type="entry name" value="SHIPPO-rpt"/>
</dbReference>
<dbReference type="RefSeq" id="XP_012653314.1">
    <property type="nucleotide sequence ID" value="XM_012797860.1"/>
</dbReference>
<name>W7XJH0_TETTS</name>
<dbReference type="KEGG" id="tet:TTHERM_001081739"/>
<dbReference type="AlphaFoldDB" id="W7XJH0"/>
<keyword evidence="3" id="KW-1185">Reference proteome</keyword>